<accession>A0A2T1E4Y6</accession>
<reference evidence="5" key="1">
    <citation type="submission" date="2018-02" db="EMBL/GenBank/DDBJ databases">
        <authorList>
            <person name="Moore K."/>
            <person name="Momper L."/>
        </authorList>
    </citation>
    <scope>NUCLEOTIDE SEQUENCE [LARGE SCALE GENOMIC DNA]</scope>
    <source>
        <strain evidence="5">ULC18</strain>
    </source>
</reference>
<reference evidence="4 5" key="2">
    <citation type="submission" date="2018-03" db="EMBL/GenBank/DDBJ databases">
        <title>The ancient ancestry and fast evolution of plastids.</title>
        <authorList>
            <person name="Moore K.R."/>
            <person name="Magnabosco C."/>
            <person name="Momper L."/>
            <person name="Gold D.A."/>
            <person name="Bosak T."/>
            <person name="Fournier G.P."/>
        </authorList>
    </citation>
    <scope>NUCLEOTIDE SEQUENCE [LARGE SCALE GENOMIC DNA]</scope>
    <source>
        <strain evidence="4 5">ULC18</strain>
    </source>
</reference>
<dbReference type="PANTHER" id="PTHR34475">
    <property type="match status" value="1"/>
</dbReference>
<name>A0A2T1E4Y6_9CYAN</name>
<evidence type="ECO:0000313" key="4">
    <source>
        <dbReference type="EMBL" id="PSB27765.1"/>
    </source>
</evidence>
<proteinExistence type="predicted"/>
<feature type="domain" description="Cytoskeleton protein RodZ-like C-terminal" evidence="3">
    <location>
        <begin position="201"/>
        <end position="267"/>
    </location>
</feature>
<dbReference type="RefSeq" id="WP_106257175.1">
    <property type="nucleotide sequence ID" value="NZ_CAWNSW010000089.1"/>
</dbReference>
<organism evidence="4 5">
    <name type="scientific">Stenomitos frigidus ULC18</name>
    <dbReference type="NCBI Taxonomy" id="2107698"/>
    <lineage>
        <taxon>Bacteria</taxon>
        <taxon>Bacillati</taxon>
        <taxon>Cyanobacteriota</taxon>
        <taxon>Cyanophyceae</taxon>
        <taxon>Leptolyngbyales</taxon>
        <taxon>Leptolyngbyaceae</taxon>
        <taxon>Stenomitos</taxon>
    </lineage>
</organism>
<evidence type="ECO:0000313" key="5">
    <source>
        <dbReference type="Proteomes" id="UP000239576"/>
    </source>
</evidence>
<keyword evidence="2" id="KW-0472">Membrane</keyword>
<dbReference type="Proteomes" id="UP000239576">
    <property type="component" value="Unassembled WGS sequence"/>
</dbReference>
<dbReference type="Pfam" id="PF13464">
    <property type="entry name" value="RodZ_C"/>
    <property type="match status" value="1"/>
</dbReference>
<evidence type="ECO:0000259" key="3">
    <source>
        <dbReference type="Pfam" id="PF13464"/>
    </source>
</evidence>
<sequence length="293" mass="31368">MTNQMVQINPEQAIRLKELGYQLQQFRQKQRISLDVVAKKTLIPVRLLAAIETGNIEQLPEPVYVQGFIRRYADAIGIDGIELANAFPAQTDLRLPKASWRGTVQAQLRPLHLYLIYMVLVISAVSGLSYLLNRSSTPQMPAAQVPQSPGQPNVANSPAVPLGPQNGLPIAQPSALPSPLSLPSQTATALSQKSVRVGVMMTAQSWVRIVVDGKTEFEGVLPEGTNRAWEANKQLILRAGNAGGIMVSLNDGAAKRLGEPGAVEEVTFGTDAKAAQLQASPAETLTASSSSAF</sequence>
<comment type="caution">
    <text evidence="4">The sequence shown here is derived from an EMBL/GenBank/DDBJ whole genome shotgun (WGS) entry which is preliminary data.</text>
</comment>
<dbReference type="OrthoDB" id="422634at2"/>
<dbReference type="InterPro" id="IPR010982">
    <property type="entry name" value="Lambda_DNA-bd_dom_sf"/>
</dbReference>
<keyword evidence="5" id="KW-1185">Reference proteome</keyword>
<dbReference type="PANTHER" id="PTHR34475:SF1">
    <property type="entry name" value="CYTOSKELETON PROTEIN RODZ"/>
    <property type="match status" value="1"/>
</dbReference>
<dbReference type="AlphaFoldDB" id="A0A2T1E4Y6"/>
<gene>
    <name evidence="4" type="ORF">C7B82_15370</name>
</gene>
<feature type="compositionally biased region" description="Polar residues" evidence="1">
    <location>
        <begin position="139"/>
        <end position="156"/>
    </location>
</feature>
<dbReference type="EMBL" id="PVWK01000084">
    <property type="protein sequence ID" value="PSB27765.1"/>
    <property type="molecule type" value="Genomic_DNA"/>
</dbReference>
<evidence type="ECO:0000256" key="1">
    <source>
        <dbReference type="SAM" id="MobiDB-lite"/>
    </source>
</evidence>
<feature type="region of interest" description="Disordered" evidence="1">
    <location>
        <begin position="139"/>
        <end position="159"/>
    </location>
</feature>
<dbReference type="Pfam" id="PF13413">
    <property type="entry name" value="HTH_25"/>
    <property type="match status" value="1"/>
</dbReference>
<feature type="transmembrane region" description="Helical" evidence="2">
    <location>
        <begin position="111"/>
        <end position="132"/>
    </location>
</feature>
<dbReference type="InterPro" id="IPR025194">
    <property type="entry name" value="RodZ-like_C"/>
</dbReference>
<evidence type="ECO:0000256" key="2">
    <source>
        <dbReference type="SAM" id="Phobius"/>
    </source>
</evidence>
<dbReference type="Gene3D" id="1.10.260.40">
    <property type="entry name" value="lambda repressor-like DNA-binding domains"/>
    <property type="match status" value="1"/>
</dbReference>
<keyword evidence="2" id="KW-0812">Transmembrane</keyword>
<dbReference type="InterPro" id="IPR001387">
    <property type="entry name" value="Cro/C1-type_HTH"/>
</dbReference>
<keyword evidence="2" id="KW-1133">Transmembrane helix</keyword>
<dbReference type="GO" id="GO:0003677">
    <property type="term" value="F:DNA binding"/>
    <property type="evidence" value="ECO:0007669"/>
    <property type="project" value="InterPro"/>
</dbReference>
<dbReference type="CDD" id="cd00093">
    <property type="entry name" value="HTH_XRE"/>
    <property type="match status" value="1"/>
</dbReference>
<dbReference type="InterPro" id="IPR050400">
    <property type="entry name" value="Bact_Cytoskel_RodZ"/>
</dbReference>
<protein>
    <submittedName>
        <fullName evidence="4">DUF4115 domain-containing protein</fullName>
    </submittedName>
</protein>